<feature type="region of interest" description="Disordered" evidence="1">
    <location>
        <begin position="33"/>
        <end position="59"/>
    </location>
</feature>
<reference evidence="2 3" key="1">
    <citation type="submission" date="2021-06" db="EMBL/GenBank/DDBJ databases">
        <authorList>
            <person name="Palmer J.M."/>
        </authorList>
    </citation>
    <scope>NUCLEOTIDE SEQUENCE [LARGE SCALE GENOMIC DNA]</scope>
    <source>
        <strain evidence="2 3">AS_MEX2019</strain>
        <tissue evidence="2">Muscle</tissue>
    </source>
</reference>
<organism evidence="2 3">
    <name type="scientific">Ameca splendens</name>
    <dbReference type="NCBI Taxonomy" id="208324"/>
    <lineage>
        <taxon>Eukaryota</taxon>
        <taxon>Metazoa</taxon>
        <taxon>Chordata</taxon>
        <taxon>Craniata</taxon>
        <taxon>Vertebrata</taxon>
        <taxon>Euteleostomi</taxon>
        <taxon>Actinopterygii</taxon>
        <taxon>Neopterygii</taxon>
        <taxon>Teleostei</taxon>
        <taxon>Neoteleostei</taxon>
        <taxon>Acanthomorphata</taxon>
        <taxon>Ovalentaria</taxon>
        <taxon>Atherinomorphae</taxon>
        <taxon>Cyprinodontiformes</taxon>
        <taxon>Goodeidae</taxon>
        <taxon>Ameca</taxon>
    </lineage>
</organism>
<name>A0ABV0ZHY9_9TELE</name>
<protein>
    <submittedName>
        <fullName evidence="2">Uncharacterized protein</fullName>
    </submittedName>
</protein>
<keyword evidence="3" id="KW-1185">Reference proteome</keyword>
<gene>
    <name evidence="2" type="ORF">AMECASPLE_002068</name>
</gene>
<evidence type="ECO:0000256" key="1">
    <source>
        <dbReference type="SAM" id="MobiDB-lite"/>
    </source>
</evidence>
<comment type="caution">
    <text evidence="2">The sequence shown here is derived from an EMBL/GenBank/DDBJ whole genome shotgun (WGS) entry which is preliminary data.</text>
</comment>
<evidence type="ECO:0000313" key="3">
    <source>
        <dbReference type="Proteomes" id="UP001469553"/>
    </source>
</evidence>
<accession>A0ABV0ZHY9</accession>
<proteinExistence type="predicted"/>
<sequence>MVKLNGEHYYTNSMYNKAQRELEEEEERAWWEKEERRKKEGRSKCKPECEGDRQQEREKRDRNRFLWCKGLNLASIGMILTKNTYFMAAGAVLGFFVQDCELIKHV</sequence>
<evidence type="ECO:0000313" key="2">
    <source>
        <dbReference type="EMBL" id="MEQ2305847.1"/>
    </source>
</evidence>
<dbReference type="EMBL" id="JAHRIP010065905">
    <property type="protein sequence ID" value="MEQ2305847.1"/>
    <property type="molecule type" value="Genomic_DNA"/>
</dbReference>
<dbReference type="Proteomes" id="UP001469553">
    <property type="component" value="Unassembled WGS sequence"/>
</dbReference>